<dbReference type="Pfam" id="PF01406">
    <property type="entry name" value="tRNA-synt_1e"/>
    <property type="match status" value="1"/>
</dbReference>
<dbReference type="PANTHER" id="PTHR10890">
    <property type="entry name" value="CYSTEINYL-TRNA SYNTHETASE"/>
    <property type="match status" value="1"/>
</dbReference>
<evidence type="ECO:0000256" key="7">
    <source>
        <dbReference type="ARBA" id="ARBA00022917"/>
    </source>
</evidence>
<dbReference type="SUPFAM" id="SSF47323">
    <property type="entry name" value="Anticodon-binding domain of a subclass of class I aminoacyl-tRNA synthetases"/>
    <property type="match status" value="1"/>
</dbReference>
<evidence type="ECO:0000256" key="3">
    <source>
        <dbReference type="ARBA" id="ARBA00022723"/>
    </source>
</evidence>
<evidence type="ECO:0000313" key="12">
    <source>
        <dbReference type="EMBL" id="QHN42760.1"/>
    </source>
</evidence>
<dbReference type="PANTHER" id="PTHR10890:SF3">
    <property type="entry name" value="CYSTEINE--TRNA LIGASE, CYTOPLASMIC"/>
    <property type="match status" value="1"/>
</dbReference>
<feature type="binding site" evidence="9">
    <location>
        <position position="27"/>
    </location>
    <ligand>
        <name>Zn(2+)</name>
        <dbReference type="ChEBI" id="CHEBI:29105"/>
    </ligand>
</feature>
<organism evidence="12 13">
    <name type="scientific">Candidatus Mycosynbacter amalyticus</name>
    <dbReference type="NCBI Taxonomy" id="2665156"/>
    <lineage>
        <taxon>Bacteria</taxon>
        <taxon>Candidatus Saccharimonadota</taxon>
        <taxon>Candidatus Saccharimonadota incertae sedis</taxon>
        <taxon>Candidatus Mycosynbacter</taxon>
    </lineage>
</organism>
<dbReference type="InterPro" id="IPR015803">
    <property type="entry name" value="Cys-tRNA-ligase"/>
</dbReference>
<reference evidence="12" key="1">
    <citation type="journal article" date="2021" name="Nat. Microbiol.">
        <title>Cocultivation of an ultrasmall environmental parasitic bacterium with lytic ability against bacteria associated with wastewater foams.</title>
        <authorList>
            <person name="Batinovic S."/>
            <person name="Rose J.J.A."/>
            <person name="Ratcliffe J."/>
            <person name="Seviour R.J."/>
            <person name="Petrovski S."/>
        </authorList>
    </citation>
    <scope>NUCLEOTIDE SEQUENCE</scope>
    <source>
        <strain evidence="12">JR1</strain>
    </source>
</reference>
<proteinExistence type="inferred from homology"/>
<comment type="similarity">
    <text evidence="9">Belongs to the class-I aminoacyl-tRNA synthetase family.</text>
</comment>
<sequence>MKLYNTMSRQTDELKPLEEGKVSIYTCGLTVYSQPHIGNWVAYIYWDLLVRILQVEGYDVTRVQNITDVGHLTDDGDAGEDKMQKGALREGKTAWDVAQKYIDIADHEAYGQLGLIHPTHLPRATDYIPQQIAFVEELEKKGYTYTIDDGVYFDTSKLSDYGKLARLDIDGLEFGARVADTGKRNPTDFALWKFSPADEKRDMEWESPWGTGFPGWHLECSVMARELLGDQIDIHTGGIDHIPVHHTNEIAQTESLTGTTFANMWVHANHMKVDGTKMSKSLGNIYTLADIEEKGYSVMAFKLFVYTKHYRSEGNFTWENLEAAQNRLSHWRNVAALRHQTHDSLHQNDEMDPSPAAIGAIREALSDDLNTPEALRIIDETFSDIEARGFDHINHHTLTELLEAIDDILGLQLIESTPDITDDQKRLILGRTQARQNKDWMKSDELRDRLAVDGIAVRDTAHHTIWEYK</sequence>
<evidence type="ECO:0000256" key="4">
    <source>
        <dbReference type="ARBA" id="ARBA00022741"/>
    </source>
</evidence>
<feature type="binding site" evidence="9">
    <location>
        <position position="245"/>
    </location>
    <ligand>
        <name>Zn(2+)</name>
        <dbReference type="ChEBI" id="CHEBI:29105"/>
    </ligand>
</feature>
<dbReference type="InterPro" id="IPR014729">
    <property type="entry name" value="Rossmann-like_a/b/a_fold"/>
</dbReference>
<keyword evidence="7 9" id="KW-0648">Protein biosynthesis</keyword>
<feature type="short sequence motif" description="'HIGH' region" evidence="9">
    <location>
        <begin position="29"/>
        <end position="39"/>
    </location>
</feature>
<dbReference type="Gene3D" id="1.20.120.1910">
    <property type="entry name" value="Cysteine-tRNA ligase, C-terminal anti-codon recognition domain"/>
    <property type="match status" value="1"/>
</dbReference>
<keyword evidence="5 9" id="KW-0862">Zinc</keyword>
<evidence type="ECO:0000256" key="9">
    <source>
        <dbReference type="HAMAP-Rule" id="MF_00041"/>
    </source>
</evidence>
<feature type="binding site" evidence="9">
    <location>
        <position position="220"/>
    </location>
    <ligand>
        <name>Zn(2+)</name>
        <dbReference type="ChEBI" id="CHEBI:29105"/>
    </ligand>
</feature>
<gene>
    <name evidence="9" type="primary">cysS</name>
    <name evidence="12" type="ORF">GII36_02740</name>
</gene>
<dbReference type="Pfam" id="PF23493">
    <property type="entry name" value="CysS_C"/>
    <property type="match status" value="1"/>
</dbReference>
<dbReference type="HAMAP" id="MF_00041">
    <property type="entry name" value="Cys_tRNA_synth"/>
    <property type="match status" value="1"/>
</dbReference>
<evidence type="ECO:0000259" key="10">
    <source>
        <dbReference type="Pfam" id="PF01406"/>
    </source>
</evidence>
<keyword evidence="13" id="KW-1185">Reference proteome</keyword>
<keyword evidence="8 9" id="KW-0030">Aminoacyl-tRNA synthetase</keyword>
<dbReference type="InterPro" id="IPR024909">
    <property type="entry name" value="Cys-tRNA/MSH_ligase"/>
</dbReference>
<dbReference type="KEGG" id="mama:GII36_02740"/>
<keyword evidence="3 9" id="KW-0479">Metal-binding</keyword>
<dbReference type="GO" id="GO:0005524">
    <property type="term" value="F:ATP binding"/>
    <property type="evidence" value="ECO:0007669"/>
    <property type="project" value="UniProtKB-UniRule"/>
</dbReference>
<dbReference type="InterPro" id="IPR056411">
    <property type="entry name" value="CysS_C"/>
</dbReference>
<feature type="short sequence motif" description="'KMSKS' region" evidence="9">
    <location>
        <begin position="277"/>
        <end position="281"/>
    </location>
</feature>
<accession>A0A857MQ32</accession>
<evidence type="ECO:0000256" key="1">
    <source>
        <dbReference type="ARBA" id="ARBA00011245"/>
    </source>
</evidence>
<dbReference type="PRINTS" id="PR00983">
    <property type="entry name" value="TRNASYNTHCYS"/>
</dbReference>
<evidence type="ECO:0000256" key="8">
    <source>
        <dbReference type="ARBA" id="ARBA00023146"/>
    </source>
</evidence>
<evidence type="ECO:0000259" key="11">
    <source>
        <dbReference type="Pfam" id="PF23493"/>
    </source>
</evidence>
<keyword evidence="4 9" id="KW-0547">Nucleotide-binding</keyword>
<dbReference type="GO" id="GO:0005829">
    <property type="term" value="C:cytosol"/>
    <property type="evidence" value="ECO:0007669"/>
    <property type="project" value="TreeGrafter"/>
</dbReference>
<keyword evidence="6 9" id="KW-0067">ATP-binding</keyword>
<feature type="binding site" evidence="9">
    <location>
        <position position="280"/>
    </location>
    <ligand>
        <name>ATP</name>
        <dbReference type="ChEBI" id="CHEBI:30616"/>
    </ligand>
</feature>
<evidence type="ECO:0000256" key="2">
    <source>
        <dbReference type="ARBA" id="ARBA00022598"/>
    </source>
</evidence>
<dbReference type="GO" id="GO:0006423">
    <property type="term" value="P:cysteinyl-tRNA aminoacylation"/>
    <property type="evidence" value="ECO:0007669"/>
    <property type="project" value="UniProtKB-UniRule"/>
</dbReference>
<dbReference type="GO" id="GO:0004817">
    <property type="term" value="F:cysteine-tRNA ligase activity"/>
    <property type="evidence" value="ECO:0007669"/>
    <property type="project" value="UniProtKB-UniRule"/>
</dbReference>
<dbReference type="GO" id="GO:0008270">
    <property type="term" value="F:zinc ion binding"/>
    <property type="evidence" value="ECO:0007669"/>
    <property type="project" value="UniProtKB-UniRule"/>
</dbReference>
<dbReference type="AlphaFoldDB" id="A0A857MQ32"/>
<dbReference type="EC" id="6.1.1.16" evidence="9"/>
<dbReference type="NCBIfam" id="TIGR00435">
    <property type="entry name" value="cysS"/>
    <property type="match status" value="1"/>
</dbReference>
<dbReference type="InterPro" id="IPR009080">
    <property type="entry name" value="tRNAsynth_Ia_anticodon-bd"/>
</dbReference>
<name>A0A857MQ32_9BACT</name>
<feature type="domain" description="Cysteinyl-tRNA ligase anticodon binding" evidence="11">
    <location>
        <begin position="417"/>
        <end position="466"/>
    </location>
</feature>
<comment type="subunit">
    <text evidence="1 9">Monomer.</text>
</comment>
<keyword evidence="2 9" id="KW-0436">Ligase</keyword>
<comment type="cofactor">
    <cofactor evidence="9">
        <name>Zn(2+)</name>
        <dbReference type="ChEBI" id="CHEBI:29105"/>
    </cofactor>
    <text evidence="9">Binds 1 zinc ion per subunit.</text>
</comment>
<feature type="binding site" evidence="9">
    <location>
        <position position="249"/>
    </location>
    <ligand>
        <name>Zn(2+)</name>
        <dbReference type="ChEBI" id="CHEBI:29105"/>
    </ligand>
</feature>
<evidence type="ECO:0000313" key="13">
    <source>
        <dbReference type="Proteomes" id="UP001059824"/>
    </source>
</evidence>
<dbReference type="Proteomes" id="UP001059824">
    <property type="component" value="Chromosome"/>
</dbReference>
<dbReference type="Gene3D" id="3.40.50.620">
    <property type="entry name" value="HUPs"/>
    <property type="match status" value="1"/>
</dbReference>
<feature type="domain" description="tRNA synthetases class I catalytic" evidence="10">
    <location>
        <begin position="14"/>
        <end position="325"/>
    </location>
</feature>
<evidence type="ECO:0000256" key="6">
    <source>
        <dbReference type="ARBA" id="ARBA00022840"/>
    </source>
</evidence>
<evidence type="ECO:0000256" key="5">
    <source>
        <dbReference type="ARBA" id="ARBA00022833"/>
    </source>
</evidence>
<dbReference type="SUPFAM" id="SSF52374">
    <property type="entry name" value="Nucleotidylyl transferase"/>
    <property type="match status" value="1"/>
</dbReference>
<dbReference type="InterPro" id="IPR032678">
    <property type="entry name" value="tRNA-synt_1_cat_dom"/>
</dbReference>
<protein>
    <recommendedName>
        <fullName evidence="9">Cysteine--tRNA ligase</fullName>
        <ecNumber evidence="9">6.1.1.16</ecNumber>
    </recommendedName>
    <alternativeName>
        <fullName evidence="9">Cysteinyl-tRNA synthetase</fullName>
        <shortName evidence="9">CysRS</shortName>
    </alternativeName>
</protein>
<keyword evidence="9" id="KW-0963">Cytoplasm</keyword>
<comment type="subcellular location">
    <subcellularLocation>
        <location evidence="9">Cytoplasm</location>
    </subcellularLocation>
</comment>
<dbReference type="EMBL" id="CP045921">
    <property type="protein sequence ID" value="QHN42760.1"/>
    <property type="molecule type" value="Genomic_DNA"/>
</dbReference>
<comment type="catalytic activity">
    <reaction evidence="9">
        <text>tRNA(Cys) + L-cysteine + ATP = L-cysteinyl-tRNA(Cys) + AMP + diphosphate</text>
        <dbReference type="Rhea" id="RHEA:17773"/>
        <dbReference type="Rhea" id="RHEA-COMP:9661"/>
        <dbReference type="Rhea" id="RHEA-COMP:9679"/>
        <dbReference type="ChEBI" id="CHEBI:30616"/>
        <dbReference type="ChEBI" id="CHEBI:33019"/>
        <dbReference type="ChEBI" id="CHEBI:35235"/>
        <dbReference type="ChEBI" id="CHEBI:78442"/>
        <dbReference type="ChEBI" id="CHEBI:78517"/>
        <dbReference type="ChEBI" id="CHEBI:456215"/>
        <dbReference type="EC" id="6.1.1.16"/>
    </reaction>
</comment>